<dbReference type="Gene3D" id="1.10.1740.10">
    <property type="match status" value="1"/>
</dbReference>
<evidence type="ECO:0000256" key="1">
    <source>
        <dbReference type="ARBA" id="ARBA00010641"/>
    </source>
</evidence>
<dbReference type="PANTHER" id="PTHR43133:SF60">
    <property type="entry name" value="RNA POLYMERASE SIGMA FACTOR SIGV"/>
    <property type="match status" value="1"/>
</dbReference>
<proteinExistence type="inferred from homology"/>
<dbReference type="InterPro" id="IPR007627">
    <property type="entry name" value="RNA_pol_sigma70_r2"/>
</dbReference>
<keyword evidence="8" id="KW-1185">Reference proteome</keyword>
<accession>A0A5C6VLV3</accession>
<evidence type="ECO:0000256" key="2">
    <source>
        <dbReference type="ARBA" id="ARBA00023015"/>
    </source>
</evidence>
<dbReference type="GO" id="GO:0016987">
    <property type="term" value="F:sigma factor activity"/>
    <property type="evidence" value="ECO:0007669"/>
    <property type="project" value="UniProtKB-KW"/>
</dbReference>
<keyword evidence="4" id="KW-0804">Transcription</keyword>
<dbReference type="InterPro" id="IPR013249">
    <property type="entry name" value="RNA_pol_sigma70_r4_t2"/>
</dbReference>
<gene>
    <name evidence="7" type="ORF">FS935_19970</name>
</gene>
<sequence length="190" mass="22814">MENLNKRFREGDQQAFHEIFDLYKKKVYDIALIYTNNRSLADDITQEAFIRMFAKHHLYKEEYSFETWMYRIVVNTANNLLRKQKWLRLFKDDKEESYHIGRSNIQIELGEQSVDILYFVEKLPHKLKAVLVLKYYQDLTQEQIAEILKIPLGTVKSRISLGLKKLRILIENDTNSEENAGYEKYRKRIT</sequence>
<dbReference type="GO" id="GO:0003677">
    <property type="term" value="F:DNA binding"/>
    <property type="evidence" value="ECO:0007669"/>
    <property type="project" value="InterPro"/>
</dbReference>
<protein>
    <submittedName>
        <fullName evidence="7">RNA polymerase sigma factor</fullName>
    </submittedName>
</protein>
<dbReference type="InterPro" id="IPR039425">
    <property type="entry name" value="RNA_pol_sigma-70-like"/>
</dbReference>
<feature type="domain" description="RNA polymerase sigma-70 region 2" evidence="5">
    <location>
        <begin position="20"/>
        <end position="86"/>
    </location>
</feature>
<feature type="domain" description="RNA polymerase sigma factor 70 region 4 type 2" evidence="6">
    <location>
        <begin position="116"/>
        <end position="166"/>
    </location>
</feature>
<dbReference type="PANTHER" id="PTHR43133">
    <property type="entry name" value="RNA POLYMERASE ECF-TYPE SIGMA FACTO"/>
    <property type="match status" value="1"/>
</dbReference>
<keyword evidence="3" id="KW-0731">Sigma factor</keyword>
<dbReference type="RefSeq" id="WP_158638669.1">
    <property type="nucleotide sequence ID" value="NZ_VOQF01000016.1"/>
</dbReference>
<reference evidence="7 8" key="1">
    <citation type="journal article" date="2005" name="Int. J. Syst. Evol. Microbiol.">
        <title>Bacillus litoralis sp. nov., isolated from a tidal flat of the Yellow Sea in Korea.</title>
        <authorList>
            <person name="Yoon J.H."/>
            <person name="Oh T.K."/>
        </authorList>
    </citation>
    <scope>NUCLEOTIDE SEQUENCE [LARGE SCALE GENOMIC DNA]</scope>
    <source>
        <strain evidence="7 8">SW-211</strain>
    </source>
</reference>
<dbReference type="GO" id="GO:0006352">
    <property type="term" value="P:DNA-templated transcription initiation"/>
    <property type="evidence" value="ECO:0007669"/>
    <property type="project" value="InterPro"/>
</dbReference>
<dbReference type="InterPro" id="IPR014284">
    <property type="entry name" value="RNA_pol_sigma-70_dom"/>
</dbReference>
<dbReference type="EMBL" id="VOQF01000016">
    <property type="protein sequence ID" value="TXC85781.1"/>
    <property type="molecule type" value="Genomic_DNA"/>
</dbReference>
<evidence type="ECO:0000256" key="4">
    <source>
        <dbReference type="ARBA" id="ARBA00023163"/>
    </source>
</evidence>
<evidence type="ECO:0000313" key="8">
    <source>
        <dbReference type="Proteomes" id="UP000321363"/>
    </source>
</evidence>
<dbReference type="NCBIfam" id="TIGR02937">
    <property type="entry name" value="sigma70-ECF"/>
    <property type="match status" value="1"/>
</dbReference>
<organism evidence="7 8">
    <name type="scientific">Metabacillus litoralis</name>
    <dbReference type="NCBI Taxonomy" id="152268"/>
    <lineage>
        <taxon>Bacteria</taxon>
        <taxon>Bacillati</taxon>
        <taxon>Bacillota</taxon>
        <taxon>Bacilli</taxon>
        <taxon>Bacillales</taxon>
        <taxon>Bacillaceae</taxon>
        <taxon>Metabacillus</taxon>
    </lineage>
</organism>
<comment type="caution">
    <text evidence="7">The sequence shown here is derived from an EMBL/GenBank/DDBJ whole genome shotgun (WGS) entry which is preliminary data.</text>
</comment>
<keyword evidence="2" id="KW-0805">Transcription regulation</keyword>
<evidence type="ECO:0000313" key="7">
    <source>
        <dbReference type="EMBL" id="TXC85781.1"/>
    </source>
</evidence>
<dbReference type="Pfam" id="PF08281">
    <property type="entry name" value="Sigma70_r4_2"/>
    <property type="match status" value="1"/>
</dbReference>
<dbReference type="InterPro" id="IPR036388">
    <property type="entry name" value="WH-like_DNA-bd_sf"/>
</dbReference>
<dbReference type="SUPFAM" id="SSF88946">
    <property type="entry name" value="Sigma2 domain of RNA polymerase sigma factors"/>
    <property type="match status" value="1"/>
</dbReference>
<evidence type="ECO:0000259" key="6">
    <source>
        <dbReference type="Pfam" id="PF08281"/>
    </source>
</evidence>
<evidence type="ECO:0000256" key="3">
    <source>
        <dbReference type="ARBA" id="ARBA00023082"/>
    </source>
</evidence>
<dbReference type="InterPro" id="IPR013325">
    <property type="entry name" value="RNA_pol_sigma_r2"/>
</dbReference>
<dbReference type="Pfam" id="PF04542">
    <property type="entry name" value="Sigma70_r2"/>
    <property type="match status" value="1"/>
</dbReference>
<dbReference type="CDD" id="cd06171">
    <property type="entry name" value="Sigma70_r4"/>
    <property type="match status" value="1"/>
</dbReference>
<dbReference type="InterPro" id="IPR013324">
    <property type="entry name" value="RNA_pol_sigma_r3/r4-like"/>
</dbReference>
<dbReference type="Proteomes" id="UP000321363">
    <property type="component" value="Unassembled WGS sequence"/>
</dbReference>
<evidence type="ECO:0000259" key="5">
    <source>
        <dbReference type="Pfam" id="PF04542"/>
    </source>
</evidence>
<dbReference type="AlphaFoldDB" id="A0A5C6VLV3"/>
<dbReference type="SUPFAM" id="SSF88659">
    <property type="entry name" value="Sigma3 and sigma4 domains of RNA polymerase sigma factors"/>
    <property type="match status" value="1"/>
</dbReference>
<dbReference type="Gene3D" id="1.10.10.10">
    <property type="entry name" value="Winged helix-like DNA-binding domain superfamily/Winged helix DNA-binding domain"/>
    <property type="match status" value="1"/>
</dbReference>
<name>A0A5C6VLV3_9BACI</name>
<dbReference type="OrthoDB" id="9785675at2"/>
<comment type="similarity">
    <text evidence="1">Belongs to the sigma-70 factor family. ECF subfamily.</text>
</comment>